<reference evidence="3" key="1">
    <citation type="submission" date="2018-09" db="EMBL/GenBank/DDBJ databases">
        <authorList>
            <person name="Zhu H."/>
        </authorList>
    </citation>
    <scope>NUCLEOTIDE SEQUENCE [LARGE SCALE GENOMIC DNA]</scope>
    <source>
        <strain evidence="3">K1S02-23</strain>
    </source>
</reference>
<gene>
    <name evidence="2" type="ORF">D3878_00895</name>
</gene>
<dbReference type="InterPro" id="IPR050706">
    <property type="entry name" value="Cyclic-di-GMP_PDE-like"/>
</dbReference>
<dbReference type="PROSITE" id="PS50883">
    <property type="entry name" value="EAL"/>
    <property type="match status" value="1"/>
</dbReference>
<evidence type="ECO:0000259" key="1">
    <source>
        <dbReference type="PROSITE" id="PS50883"/>
    </source>
</evidence>
<dbReference type="PANTHER" id="PTHR33121">
    <property type="entry name" value="CYCLIC DI-GMP PHOSPHODIESTERASE PDEF"/>
    <property type="match status" value="1"/>
</dbReference>
<evidence type="ECO:0000313" key="3">
    <source>
        <dbReference type="Proteomes" id="UP000266327"/>
    </source>
</evidence>
<dbReference type="InterPro" id="IPR001633">
    <property type="entry name" value="EAL_dom"/>
</dbReference>
<organism evidence="2 3">
    <name type="scientific">Noviherbaspirillum sedimenti</name>
    <dbReference type="NCBI Taxonomy" id="2320865"/>
    <lineage>
        <taxon>Bacteria</taxon>
        <taxon>Pseudomonadati</taxon>
        <taxon>Pseudomonadota</taxon>
        <taxon>Betaproteobacteria</taxon>
        <taxon>Burkholderiales</taxon>
        <taxon>Oxalobacteraceae</taxon>
        <taxon>Noviherbaspirillum</taxon>
    </lineage>
</organism>
<protein>
    <submittedName>
        <fullName evidence="2">EAL domain-containing protein</fullName>
    </submittedName>
</protein>
<dbReference type="InterPro" id="IPR035919">
    <property type="entry name" value="EAL_sf"/>
</dbReference>
<dbReference type="EMBL" id="QYUQ01000002">
    <property type="protein sequence ID" value="RJG00306.1"/>
    <property type="molecule type" value="Genomic_DNA"/>
</dbReference>
<keyword evidence="3" id="KW-1185">Reference proteome</keyword>
<dbReference type="SMART" id="SM00052">
    <property type="entry name" value="EAL"/>
    <property type="match status" value="1"/>
</dbReference>
<sequence length="305" mass="34092">MPKLPRACKVKYCSGVVACHYVTNIEATFSVENFSNYQWSRYELLSAIQDKQFVPYFQPKIDLVSGLPVCSETLARWIHPDRGILPPSQFIELMERMDLIDQLTDSLLHQLLEYVQDSNECCAEIGFAINISPLTLGKAHMANHICSLVKSYGVACERITIEVTETACSKDFASLLASLDRLRTQGFGISADDFGVGYSSLQELNRMPFTEIKIDRMFVGGISNNQKSQAILEFVVQLADRLHMRTVAEGIETRGELEFVQALGCSQGQGFYLGSPMTYPDLQDYLNATASPEMAGFTDLQYCRG</sequence>
<dbReference type="AlphaFoldDB" id="A0A3A3GDJ7"/>
<dbReference type="CDD" id="cd01948">
    <property type="entry name" value="EAL"/>
    <property type="match status" value="1"/>
</dbReference>
<comment type="caution">
    <text evidence="2">The sequence shown here is derived from an EMBL/GenBank/DDBJ whole genome shotgun (WGS) entry which is preliminary data.</text>
</comment>
<evidence type="ECO:0000313" key="2">
    <source>
        <dbReference type="EMBL" id="RJG00306.1"/>
    </source>
</evidence>
<dbReference type="PANTHER" id="PTHR33121:SF70">
    <property type="entry name" value="SIGNALING PROTEIN YKOW"/>
    <property type="match status" value="1"/>
</dbReference>
<accession>A0A3A3GDJ7</accession>
<name>A0A3A3GDJ7_9BURK</name>
<proteinExistence type="predicted"/>
<dbReference type="SUPFAM" id="SSF141868">
    <property type="entry name" value="EAL domain-like"/>
    <property type="match status" value="1"/>
</dbReference>
<feature type="domain" description="EAL" evidence="1">
    <location>
        <begin position="37"/>
        <end position="290"/>
    </location>
</feature>
<dbReference type="Pfam" id="PF00563">
    <property type="entry name" value="EAL"/>
    <property type="match status" value="1"/>
</dbReference>
<dbReference type="Gene3D" id="3.20.20.450">
    <property type="entry name" value="EAL domain"/>
    <property type="match status" value="1"/>
</dbReference>
<dbReference type="Proteomes" id="UP000266327">
    <property type="component" value="Unassembled WGS sequence"/>
</dbReference>
<dbReference type="GO" id="GO:0071111">
    <property type="term" value="F:cyclic-guanylate-specific phosphodiesterase activity"/>
    <property type="evidence" value="ECO:0007669"/>
    <property type="project" value="InterPro"/>
</dbReference>